<dbReference type="Pfam" id="PF00497">
    <property type="entry name" value="SBP_bac_3"/>
    <property type="match status" value="1"/>
</dbReference>
<feature type="chain" id="PRO_5003224883" evidence="3">
    <location>
        <begin position="21"/>
        <end position="240"/>
    </location>
</feature>
<gene>
    <name evidence="5" type="ORF">VISI1226_09394</name>
</gene>
<comment type="similarity">
    <text evidence="1">Belongs to the bacterial solute-binding protein 3 family.</text>
</comment>
<evidence type="ECO:0000313" key="6">
    <source>
        <dbReference type="Proteomes" id="UP000006228"/>
    </source>
</evidence>
<sequence length="240" mass="26996">MVKLGVLGILAITGSCNATAAATVTAVVGEYEPFTSPDPNGPKVTEELVIAAYGAVGHDVIISRAPWKRCYELVKSGKFDITFPYSYSELRAQEVTFSAPFMASQEVMFHSKKVNFDWSGRVDELAQYKLAGILGYRHLDVYQGAELNYQLAKDYHDAFLLLFKGRVDAVPLNPIVGEYFLQSEYPDQQAQITYHSIPFSRRDWHVLSTDNGNDYVRLFDLGMARIKRSGLFNTIINQYK</sequence>
<organism evidence="5 6">
    <name type="scientific">Vibrio sinaloensis DSM 21326</name>
    <dbReference type="NCBI Taxonomy" id="945550"/>
    <lineage>
        <taxon>Bacteria</taxon>
        <taxon>Pseudomonadati</taxon>
        <taxon>Pseudomonadota</taxon>
        <taxon>Gammaproteobacteria</taxon>
        <taxon>Vibrionales</taxon>
        <taxon>Vibrionaceae</taxon>
        <taxon>Vibrio</taxon>
        <taxon>Vibrio oreintalis group</taxon>
    </lineage>
</organism>
<evidence type="ECO:0000256" key="3">
    <source>
        <dbReference type="SAM" id="SignalP"/>
    </source>
</evidence>
<evidence type="ECO:0000256" key="1">
    <source>
        <dbReference type="ARBA" id="ARBA00010333"/>
    </source>
</evidence>
<dbReference type="EMBL" id="AEVT01000083">
    <property type="protein sequence ID" value="EGA69383.1"/>
    <property type="molecule type" value="Genomic_DNA"/>
</dbReference>
<evidence type="ECO:0000259" key="4">
    <source>
        <dbReference type="Pfam" id="PF00497"/>
    </source>
</evidence>
<dbReference type="PROSITE" id="PS51257">
    <property type="entry name" value="PROKAR_LIPOPROTEIN"/>
    <property type="match status" value="1"/>
</dbReference>
<dbReference type="eggNOG" id="COG0834">
    <property type="taxonomic scope" value="Bacteria"/>
</dbReference>
<evidence type="ECO:0000313" key="5">
    <source>
        <dbReference type="EMBL" id="EGA69383.1"/>
    </source>
</evidence>
<proteinExistence type="inferred from homology"/>
<dbReference type="SUPFAM" id="SSF53850">
    <property type="entry name" value="Periplasmic binding protein-like II"/>
    <property type="match status" value="1"/>
</dbReference>
<dbReference type="Gene3D" id="3.40.190.10">
    <property type="entry name" value="Periplasmic binding protein-like II"/>
    <property type="match status" value="2"/>
</dbReference>
<dbReference type="Proteomes" id="UP000006228">
    <property type="component" value="Unassembled WGS sequence"/>
</dbReference>
<comment type="caution">
    <text evidence="5">The sequence shown here is derived from an EMBL/GenBank/DDBJ whole genome shotgun (WGS) entry which is preliminary data.</text>
</comment>
<feature type="domain" description="Solute-binding protein family 3/N-terminal" evidence="4">
    <location>
        <begin position="27"/>
        <end position="239"/>
    </location>
</feature>
<dbReference type="PANTHER" id="PTHR35936">
    <property type="entry name" value="MEMBRANE-BOUND LYTIC MUREIN TRANSGLYCOSYLASE F"/>
    <property type="match status" value="1"/>
</dbReference>
<evidence type="ECO:0000256" key="2">
    <source>
        <dbReference type="ARBA" id="ARBA00022729"/>
    </source>
</evidence>
<dbReference type="AlphaFoldDB" id="E8M927"/>
<dbReference type="PANTHER" id="PTHR35936:SF25">
    <property type="entry name" value="ABC TRANSPORTER SUBSTRATE-BINDING PROTEIN"/>
    <property type="match status" value="1"/>
</dbReference>
<dbReference type="InterPro" id="IPR001638">
    <property type="entry name" value="Solute-binding_3/MltF_N"/>
</dbReference>
<reference evidence="5 6" key="1">
    <citation type="journal article" date="2012" name="Int. J. Syst. Evol. Microbiol.">
        <title>Vibrio caribbeanicus sp. nov., isolated from the marine sponge Scleritoderma cyanea.</title>
        <authorList>
            <person name="Hoffmann M."/>
            <person name="Monday S.R."/>
            <person name="Allard M.W."/>
            <person name="Strain E.A."/>
            <person name="Whittaker P."/>
            <person name="Naum M."/>
            <person name="McCarthy P.J."/>
            <person name="Lopez J.V."/>
            <person name="Fischer M."/>
            <person name="Brown E.W."/>
        </authorList>
    </citation>
    <scope>NUCLEOTIDE SEQUENCE [LARGE SCALE GENOMIC DNA]</scope>
    <source>
        <strain evidence="6">DSMZ 21326</strain>
    </source>
</reference>
<accession>E8M927</accession>
<name>E8M927_PHOS4</name>
<feature type="signal peptide" evidence="3">
    <location>
        <begin position="1"/>
        <end position="20"/>
    </location>
</feature>
<keyword evidence="2 3" id="KW-0732">Signal</keyword>
<protein>
    <submittedName>
        <fullName evidence="5">Amino acid ABC transporter periplasmic protein</fullName>
    </submittedName>
</protein>